<dbReference type="NCBIfam" id="TIGR02532">
    <property type="entry name" value="IV_pilin_GFxxxE"/>
    <property type="match status" value="1"/>
</dbReference>
<name>A0A7Y7XIW9_9PSED</name>
<evidence type="ECO:0000313" key="1">
    <source>
        <dbReference type="EMBL" id="NWB99703.1"/>
    </source>
</evidence>
<dbReference type="RefSeq" id="WP_177105282.1">
    <property type="nucleotide sequence ID" value="NZ_JACAOS010000012.1"/>
</dbReference>
<dbReference type="InterPro" id="IPR045584">
    <property type="entry name" value="Pilin-like"/>
</dbReference>
<dbReference type="Proteomes" id="UP000539985">
    <property type="component" value="Unassembled WGS sequence"/>
</dbReference>
<protein>
    <submittedName>
        <fullName evidence="1">Prepilin-type N-terminal cleavage/methylation domain-containing protein</fullName>
    </submittedName>
</protein>
<dbReference type="EMBL" id="JACAQB010000026">
    <property type="protein sequence ID" value="NWB99703.1"/>
    <property type="molecule type" value="Genomic_DNA"/>
</dbReference>
<accession>A0A7Y7XIW9</accession>
<reference evidence="1 2" key="1">
    <citation type="submission" date="2020-04" db="EMBL/GenBank/DDBJ databases">
        <title>Molecular characterization of pseudomonads from Agaricus bisporus reveal novel blotch 2 pathogens in Western Europe.</title>
        <authorList>
            <person name="Taparia T."/>
            <person name="Krijger M."/>
            <person name="Haynes E."/>
            <person name="Elpinstone J.G."/>
            <person name="Noble R."/>
            <person name="Van Der Wolf J."/>
        </authorList>
    </citation>
    <scope>NUCLEOTIDE SEQUENCE [LARGE SCALE GENOMIC DNA]</scope>
    <source>
        <strain evidence="1 2">H7001</strain>
    </source>
</reference>
<dbReference type="InterPro" id="IPR012902">
    <property type="entry name" value="N_methyl_site"/>
</dbReference>
<organism evidence="1 2">
    <name type="scientific">Pseudomonas gingeri</name>
    <dbReference type="NCBI Taxonomy" id="117681"/>
    <lineage>
        <taxon>Bacteria</taxon>
        <taxon>Pseudomonadati</taxon>
        <taxon>Pseudomonadota</taxon>
        <taxon>Gammaproteobacteria</taxon>
        <taxon>Pseudomonadales</taxon>
        <taxon>Pseudomonadaceae</taxon>
        <taxon>Pseudomonas</taxon>
    </lineage>
</organism>
<dbReference type="PROSITE" id="PS00409">
    <property type="entry name" value="PROKAR_NTER_METHYL"/>
    <property type="match status" value="1"/>
</dbReference>
<dbReference type="Pfam" id="PF07963">
    <property type="entry name" value="N_methyl"/>
    <property type="match status" value="1"/>
</dbReference>
<dbReference type="AlphaFoldDB" id="A0A7Y7XIW9"/>
<sequence>MKSRPRGFTLLEVLIALSLLGLLMVLIASALTAGNRTQDLGERYSNRLNEVRSAQDFLRSAVQQAYPAVFLRDAQNLAEVFDGEAQQMRFVAPLPARLSGGLQLHAFTLVDNRHGSKDLQVAFFQFDAQGLHAWGEPQVLLPNLDSWRLSYRGLDPHSQPTGWLPRWPWPERLPLAIRIDLQADGPIPWPPLVVALRMNLGLDEAQVSR</sequence>
<proteinExistence type="predicted"/>
<comment type="caution">
    <text evidence="1">The sequence shown here is derived from an EMBL/GenBank/DDBJ whole genome shotgun (WGS) entry which is preliminary data.</text>
</comment>
<evidence type="ECO:0000313" key="2">
    <source>
        <dbReference type="Proteomes" id="UP000539985"/>
    </source>
</evidence>
<gene>
    <name evidence="1" type="ORF">HX882_27910</name>
</gene>
<dbReference type="SUPFAM" id="SSF54523">
    <property type="entry name" value="Pili subunits"/>
    <property type="match status" value="1"/>
</dbReference>